<comment type="caution">
    <text evidence="2">The sequence shown here is derived from an EMBL/GenBank/DDBJ whole genome shotgun (WGS) entry which is preliminary data.</text>
</comment>
<feature type="non-terminal residue" evidence="2">
    <location>
        <position position="1"/>
    </location>
</feature>
<evidence type="ECO:0000259" key="1">
    <source>
        <dbReference type="SMART" id="SM00458"/>
    </source>
</evidence>
<dbReference type="Pfam" id="PF00652">
    <property type="entry name" value="Ricin_B_lectin"/>
    <property type="match status" value="1"/>
</dbReference>
<proteinExistence type="predicted"/>
<accession>A0ABT7A751</accession>
<dbReference type="SUPFAM" id="SSF50370">
    <property type="entry name" value="Ricin B-like lectins"/>
    <property type="match status" value="1"/>
</dbReference>
<dbReference type="EMBL" id="JANCPR020000047">
    <property type="protein sequence ID" value="MDJ1136902.1"/>
    <property type="molecule type" value="Genomic_DNA"/>
</dbReference>
<dbReference type="InterPro" id="IPR000772">
    <property type="entry name" value="Ricin_B_lectin"/>
</dbReference>
<dbReference type="SMART" id="SM00458">
    <property type="entry name" value="RICIN"/>
    <property type="match status" value="1"/>
</dbReference>
<dbReference type="InterPro" id="IPR035992">
    <property type="entry name" value="Ricin_B-like_lectins"/>
</dbReference>
<reference evidence="2 3" key="1">
    <citation type="submission" date="2023-05" db="EMBL/GenBank/DDBJ databases">
        <title>Streptantibioticus silvisoli sp. nov., acidotolerant actinomycetes 1 from pine litter.</title>
        <authorList>
            <person name="Swiecimska M."/>
            <person name="Golinska P."/>
            <person name="Sangal V."/>
            <person name="Wachnowicz B."/>
            <person name="Goodfellow M."/>
        </authorList>
    </citation>
    <scope>NUCLEOTIDE SEQUENCE [LARGE SCALE GENOMIC DNA]</scope>
    <source>
        <strain evidence="2 3">DSM 42109</strain>
    </source>
</reference>
<dbReference type="PROSITE" id="PS50231">
    <property type="entry name" value="RICIN_B_LECTIN"/>
    <property type="match status" value="1"/>
</dbReference>
<name>A0ABT7A751_9ACTN</name>
<evidence type="ECO:0000313" key="2">
    <source>
        <dbReference type="EMBL" id="MDJ1136902.1"/>
    </source>
</evidence>
<organism evidence="2 3">
    <name type="scientific">Streptomyces iconiensis</name>
    <dbReference type="NCBI Taxonomy" id="1384038"/>
    <lineage>
        <taxon>Bacteria</taxon>
        <taxon>Bacillati</taxon>
        <taxon>Actinomycetota</taxon>
        <taxon>Actinomycetes</taxon>
        <taxon>Kitasatosporales</taxon>
        <taxon>Streptomycetaceae</taxon>
        <taxon>Streptomyces</taxon>
    </lineage>
</organism>
<dbReference type="Proteomes" id="UP001214441">
    <property type="component" value="Unassembled WGS sequence"/>
</dbReference>
<dbReference type="CDD" id="cd00161">
    <property type="entry name" value="beta-trefoil_Ricin-like"/>
    <property type="match status" value="1"/>
</dbReference>
<keyword evidence="3" id="KW-1185">Reference proteome</keyword>
<gene>
    <name evidence="2" type="ORF">NMN56_034180</name>
</gene>
<dbReference type="Gene3D" id="2.80.10.50">
    <property type="match status" value="3"/>
</dbReference>
<dbReference type="Pfam" id="PF14200">
    <property type="entry name" value="RicinB_lectin_2"/>
    <property type="match status" value="1"/>
</dbReference>
<evidence type="ECO:0000313" key="3">
    <source>
        <dbReference type="Proteomes" id="UP001214441"/>
    </source>
</evidence>
<feature type="domain" description="Ricin B lectin" evidence="1">
    <location>
        <begin position="1"/>
        <end position="137"/>
    </location>
</feature>
<sequence length="140" mass="15230">KHSGKCLTVRGASKANNATVNQYRCVSGAKNQQWRMEMSGGDVAYASVVLRNINSGKCLTVHGASTANGAKLNQYTCVGARNQTFVFKPALMRKTPLYTQPLNGNKCVDVQGASKADNAPVIQWKCKGGKNQQWDLTRRP</sequence>
<protein>
    <submittedName>
        <fullName evidence="2">RICIN domain-containing protein</fullName>
    </submittedName>
</protein>
<dbReference type="RefSeq" id="WP_274047054.1">
    <property type="nucleotide sequence ID" value="NZ_JANCPR020000047.1"/>
</dbReference>